<name>A0AAD5QTN9_PARTN</name>
<keyword evidence="2" id="KW-1185">Reference proteome</keyword>
<gene>
    <name evidence="1" type="ORF">KIN20_024483</name>
</gene>
<dbReference type="AlphaFoldDB" id="A0AAD5QTN9"/>
<organism evidence="1 2">
    <name type="scientific">Parelaphostrongylus tenuis</name>
    <name type="common">Meningeal worm</name>
    <dbReference type="NCBI Taxonomy" id="148309"/>
    <lineage>
        <taxon>Eukaryota</taxon>
        <taxon>Metazoa</taxon>
        <taxon>Ecdysozoa</taxon>
        <taxon>Nematoda</taxon>
        <taxon>Chromadorea</taxon>
        <taxon>Rhabditida</taxon>
        <taxon>Rhabditina</taxon>
        <taxon>Rhabditomorpha</taxon>
        <taxon>Strongyloidea</taxon>
        <taxon>Metastrongylidae</taxon>
        <taxon>Parelaphostrongylus</taxon>
    </lineage>
</organism>
<accession>A0AAD5QTN9</accession>
<proteinExistence type="predicted"/>
<protein>
    <submittedName>
        <fullName evidence="1">Uncharacterized protein</fullName>
    </submittedName>
</protein>
<dbReference type="EMBL" id="JAHQIW010004965">
    <property type="protein sequence ID" value="KAJ1364393.1"/>
    <property type="molecule type" value="Genomic_DNA"/>
</dbReference>
<dbReference type="Proteomes" id="UP001196413">
    <property type="component" value="Unassembled WGS sequence"/>
</dbReference>
<evidence type="ECO:0000313" key="1">
    <source>
        <dbReference type="EMBL" id="KAJ1364393.1"/>
    </source>
</evidence>
<comment type="caution">
    <text evidence="1">The sequence shown here is derived from an EMBL/GenBank/DDBJ whole genome shotgun (WGS) entry which is preliminary data.</text>
</comment>
<evidence type="ECO:0000313" key="2">
    <source>
        <dbReference type="Proteomes" id="UP001196413"/>
    </source>
</evidence>
<reference evidence="1" key="1">
    <citation type="submission" date="2021-06" db="EMBL/GenBank/DDBJ databases">
        <title>Parelaphostrongylus tenuis whole genome reference sequence.</title>
        <authorList>
            <person name="Garwood T.J."/>
            <person name="Larsen P.A."/>
            <person name="Fountain-Jones N.M."/>
            <person name="Garbe J.R."/>
            <person name="Macchietto M.G."/>
            <person name="Kania S.A."/>
            <person name="Gerhold R.W."/>
            <person name="Richards J.E."/>
            <person name="Wolf T.M."/>
        </authorList>
    </citation>
    <scope>NUCLEOTIDE SEQUENCE</scope>
    <source>
        <strain evidence="1">MNPRO001-30</strain>
        <tissue evidence="1">Meninges</tissue>
    </source>
</reference>
<sequence>MDGLMSHELEIGPPTLCATQSTSNHYVTCALVALLTVEIMSTNYYVIPRLESVEEWSSAPWASLRASQPLGHGSPRVNRLQNTFSTDGAFFMSKITPYRFPTLFTIVDVAQCLYTVQKFCFDFAAVFQFITSDRLLTSSAKAQYWASFMLTWQMMTLSAIATYALRPSRSIFFDKYPIVDSSASVSNQTATNFMMPSIRVEPHQQVVFDAIDCERIGVRRNSNNSKTV</sequence>